<dbReference type="Gene3D" id="3.30.450.20">
    <property type="entry name" value="PAS domain"/>
    <property type="match status" value="2"/>
</dbReference>
<accession>A0ABV7CMI8</accession>
<dbReference type="InterPro" id="IPR052155">
    <property type="entry name" value="Biofilm_reg_signaling"/>
</dbReference>
<keyword evidence="8" id="KW-1185">Reference proteome</keyword>
<dbReference type="CDD" id="cd01949">
    <property type="entry name" value="GGDEF"/>
    <property type="match status" value="1"/>
</dbReference>
<dbReference type="InterPro" id="IPR001633">
    <property type="entry name" value="EAL_dom"/>
</dbReference>
<dbReference type="SUPFAM" id="SSF141868">
    <property type="entry name" value="EAL domain-like"/>
    <property type="match status" value="1"/>
</dbReference>
<dbReference type="InterPro" id="IPR013767">
    <property type="entry name" value="PAS_fold"/>
</dbReference>
<evidence type="ECO:0000259" key="3">
    <source>
        <dbReference type="PROSITE" id="PS50112"/>
    </source>
</evidence>
<dbReference type="NCBIfam" id="TIGR00229">
    <property type="entry name" value="sensory_box"/>
    <property type="match status" value="1"/>
</dbReference>
<dbReference type="Pfam" id="PF00989">
    <property type="entry name" value="PAS"/>
    <property type="match status" value="1"/>
</dbReference>
<dbReference type="Pfam" id="PF00072">
    <property type="entry name" value="Response_reg"/>
    <property type="match status" value="1"/>
</dbReference>
<dbReference type="InterPro" id="IPR035965">
    <property type="entry name" value="PAS-like_dom_sf"/>
</dbReference>
<dbReference type="Gene3D" id="3.30.70.270">
    <property type="match status" value="1"/>
</dbReference>
<evidence type="ECO:0000256" key="1">
    <source>
        <dbReference type="PROSITE-ProRule" id="PRU00169"/>
    </source>
</evidence>
<feature type="domain" description="GGDEF" evidence="6">
    <location>
        <begin position="421"/>
        <end position="554"/>
    </location>
</feature>
<dbReference type="InterPro" id="IPR043128">
    <property type="entry name" value="Rev_trsase/Diguanyl_cyclase"/>
</dbReference>
<dbReference type="InterPro" id="IPR000160">
    <property type="entry name" value="GGDEF_dom"/>
</dbReference>
<dbReference type="CDD" id="cd00130">
    <property type="entry name" value="PAS"/>
    <property type="match status" value="1"/>
</dbReference>
<dbReference type="NCBIfam" id="TIGR00254">
    <property type="entry name" value="GGDEF"/>
    <property type="match status" value="1"/>
</dbReference>
<feature type="domain" description="EAL" evidence="5">
    <location>
        <begin position="563"/>
        <end position="816"/>
    </location>
</feature>
<dbReference type="SMART" id="SM00448">
    <property type="entry name" value="REC"/>
    <property type="match status" value="1"/>
</dbReference>
<feature type="modified residue" description="4-aspartylphosphate" evidence="1">
    <location>
        <position position="60"/>
    </location>
</feature>
<sequence length="817" mass="91092">MLFANVPESASKILIVDDSLTNILSLKEILHDCGDIYFSDSAKEALALIPSIVPDLILLDIEMPEMDGWQLCQTLKSMPKFTDIPIIFITGHSDKDYESISLELGGMDFIHKPFNPKICKLRVFNQLKIRHQNKLINRAKEQLQALVRQVPVLITYWSTNWLCLFSNDYSGSWFNVKNTAGLKFPLEEGFPDELASTIKQKAHQDHAQKYTVKTIVQGETRFYQVFQTPVEHEQVLDGFLVTVVDISELKLAKQALYTEKERLRVTLNSIGDAVVATDMSGVVTFMNPIAERMTGWRFKEAIGEKIEKVMPLRDASSKHMLTNPIYLALREQRTVAMALNSELLSLNGQVFAVEDSAAPIRDENGTIIGAIMVFHDVSEAMAMAIKMSHLANHDQLTDLPNRILLQDRLVVACASAKAHQLKASALLIDIDNFKYLNDSLGHQAGDELICLMASRLKSFIPQSYTLARLGGDEFVILMNDINSAEAASTLASTLLEAMHEQFRLNDQYYSVSISIGISVFPDDAPDPEQLMRHADVALYRAKQEGRNRYSFFSDELESALMQRHELENVIRHALKHDGLIVHFQPKFDLVSKRIVGAEALARLKDRTGKLISPASFIPLAEESGLILELGRQMLMKSCVVAKTLELKGLAIPISVNVAAAQFRSDDLDAQINTALAESQLPAQLLELEITETALMLDAELTQTKLEQLKNLGISISIDDFGTGYSSLAYLKKFNVDVMKIDMSFVHDMLLNKNDYEIVKTIISLGQSMGLKLVAEGVENQAQCDALVALACGTGQGYLFSKPLATEEFISFCSKEMC</sequence>
<evidence type="ECO:0000313" key="8">
    <source>
        <dbReference type="Proteomes" id="UP001595453"/>
    </source>
</evidence>
<gene>
    <name evidence="7" type="ORF">ACFOEE_14525</name>
</gene>
<dbReference type="Proteomes" id="UP001595453">
    <property type="component" value="Unassembled WGS sequence"/>
</dbReference>
<dbReference type="InterPro" id="IPR001789">
    <property type="entry name" value="Sig_transdc_resp-reg_receiver"/>
</dbReference>
<dbReference type="InterPro" id="IPR000014">
    <property type="entry name" value="PAS"/>
</dbReference>
<dbReference type="SUPFAM" id="SSF55073">
    <property type="entry name" value="Nucleotide cyclase"/>
    <property type="match status" value="1"/>
</dbReference>
<dbReference type="Gene3D" id="3.20.20.450">
    <property type="entry name" value="EAL domain"/>
    <property type="match status" value="1"/>
</dbReference>
<proteinExistence type="predicted"/>
<keyword evidence="1" id="KW-0597">Phosphoprotein</keyword>
<dbReference type="Pfam" id="PF00990">
    <property type="entry name" value="GGDEF"/>
    <property type="match status" value="1"/>
</dbReference>
<dbReference type="CDD" id="cd01948">
    <property type="entry name" value="EAL"/>
    <property type="match status" value="1"/>
</dbReference>
<dbReference type="SMART" id="SM00091">
    <property type="entry name" value="PAS"/>
    <property type="match status" value="2"/>
</dbReference>
<dbReference type="PROSITE" id="PS50883">
    <property type="entry name" value="EAL"/>
    <property type="match status" value="1"/>
</dbReference>
<reference evidence="8" key="1">
    <citation type="journal article" date="2019" name="Int. J. Syst. Evol. Microbiol.">
        <title>The Global Catalogue of Microorganisms (GCM) 10K type strain sequencing project: providing services to taxonomists for standard genome sequencing and annotation.</title>
        <authorList>
            <consortium name="The Broad Institute Genomics Platform"/>
            <consortium name="The Broad Institute Genome Sequencing Center for Infectious Disease"/>
            <person name="Wu L."/>
            <person name="Ma J."/>
        </authorList>
    </citation>
    <scope>NUCLEOTIDE SEQUENCE [LARGE SCALE GENOMIC DNA]</scope>
    <source>
        <strain evidence="8">KCTC 42730</strain>
    </source>
</reference>
<evidence type="ECO:0000259" key="6">
    <source>
        <dbReference type="PROSITE" id="PS50887"/>
    </source>
</evidence>
<dbReference type="SUPFAM" id="SSF55785">
    <property type="entry name" value="PYP-like sensor domain (PAS domain)"/>
    <property type="match status" value="1"/>
</dbReference>
<dbReference type="SMART" id="SM00267">
    <property type="entry name" value="GGDEF"/>
    <property type="match status" value="1"/>
</dbReference>
<evidence type="ECO:0000259" key="2">
    <source>
        <dbReference type="PROSITE" id="PS50110"/>
    </source>
</evidence>
<feature type="domain" description="Response regulatory" evidence="2">
    <location>
        <begin position="12"/>
        <end position="127"/>
    </location>
</feature>
<dbReference type="PROSITE" id="PS50113">
    <property type="entry name" value="PAC"/>
    <property type="match status" value="1"/>
</dbReference>
<name>A0ABV7CMI8_9GAMM</name>
<protein>
    <submittedName>
        <fullName evidence="7">EAL domain-containing protein</fullName>
    </submittedName>
</protein>
<dbReference type="InterPro" id="IPR011006">
    <property type="entry name" value="CheY-like_superfamily"/>
</dbReference>
<evidence type="ECO:0000259" key="5">
    <source>
        <dbReference type="PROSITE" id="PS50883"/>
    </source>
</evidence>
<dbReference type="PROSITE" id="PS50887">
    <property type="entry name" value="GGDEF"/>
    <property type="match status" value="1"/>
</dbReference>
<dbReference type="RefSeq" id="WP_377125689.1">
    <property type="nucleotide sequence ID" value="NZ_JBHRSD010000027.1"/>
</dbReference>
<dbReference type="PANTHER" id="PTHR44757">
    <property type="entry name" value="DIGUANYLATE CYCLASE DGCP"/>
    <property type="match status" value="1"/>
</dbReference>
<dbReference type="SMART" id="SM00052">
    <property type="entry name" value="EAL"/>
    <property type="match status" value="1"/>
</dbReference>
<dbReference type="PROSITE" id="PS50110">
    <property type="entry name" value="RESPONSE_REGULATORY"/>
    <property type="match status" value="1"/>
</dbReference>
<feature type="domain" description="PAC" evidence="4">
    <location>
        <begin position="337"/>
        <end position="389"/>
    </location>
</feature>
<organism evidence="7 8">
    <name type="scientific">Pseudoalteromonas fenneropenaei</name>
    <dbReference type="NCBI Taxonomy" id="1737459"/>
    <lineage>
        <taxon>Bacteria</taxon>
        <taxon>Pseudomonadati</taxon>
        <taxon>Pseudomonadota</taxon>
        <taxon>Gammaproteobacteria</taxon>
        <taxon>Alteromonadales</taxon>
        <taxon>Pseudoalteromonadaceae</taxon>
        <taxon>Pseudoalteromonas</taxon>
    </lineage>
</organism>
<dbReference type="SUPFAM" id="SSF52172">
    <property type="entry name" value="CheY-like"/>
    <property type="match status" value="1"/>
</dbReference>
<dbReference type="InterPro" id="IPR029787">
    <property type="entry name" value="Nucleotide_cyclase"/>
</dbReference>
<evidence type="ECO:0000313" key="7">
    <source>
        <dbReference type="EMBL" id="MFC3033736.1"/>
    </source>
</evidence>
<dbReference type="EMBL" id="JBHRSD010000027">
    <property type="protein sequence ID" value="MFC3033736.1"/>
    <property type="molecule type" value="Genomic_DNA"/>
</dbReference>
<feature type="domain" description="PAS" evidence="3">
    <location>
        <begin position="259"/>
        <end position="332"/>
    </location>
</feature>
<dbReference type="Pfam" id="PF00563">
    <property type="entry name" value="EAL"/>
    <property type="match status" value="1"/>
</dbReference>
<dbReference type="PROSITE" id="PS50112">
    <property type="entry name" value="PAS"/>
    <property type="match status" value="1"/>
</dbReference>
<comment type="caution">
    <text evidence="7">The sequence shown here is derived from an EMBL/GenBank/DDBJ whole genome shotgun (WGS) entry which is preliminary data.</text>
</comment>
<evidence type="ECO:0000259" key="4">
    <source>
        <dbReference type="PROSITE" id="PS50113"/>
    </source>
</evidence>
<dbReference type="InterPro" id="IPR000700">
    <property type="entry name" value="PAS-assoc_C"/>
</dbReference>
<dbReference type="PANTHER" id="PTHR44757:SF4">
    <property type="entry name" value="DIGUANYLATE CYCLASE DGCE-RELATED"/>
    <property type="match status" value="1"/>
</dbReference>
<dbReference type="Gene3D" id="3.40.50.2300">
    <property type="match status" value="1"/>
</dbReference>
<dbReference type="InterPro" id="IPR035919">
    <property type="entry name" value="EAL_sf"/>
</dbReference>